<dbReference type="Gene3D" id="3.40.50.300">
    <property type="entry name" value="P-loop containing nucleotide triphosphate hydrolases"/>
    <property type="match status" value="1"/>
</dbReference>
<dbReference type="EMBL" id="LAZR01004421">
    <property type="protein sequence ID" value="KKN08741.1"/>
    <property type="molecule type" value="Genomic_DNA"/>
</dbReference>
<protein>
    <recommendedName>
        <fullName evidence="2">Sulfotransferase domain-containing protein</fullName>
    </recommendedName>
</protein>
<gene>
    <name evidence="1" type="ORF">LCGC14_1053610</name>
</gene>
<sequence>MDKRKFIFIIGMPHAGTTWVNKWLSQHPDLVGHQEINLLSSMLESHHKLIDRGWFDSMNYKTIQWYCEKLLGFAADRENKKHILVHNCMLINWGKEPARVFPDGYYIVLHRDGRRIAASLKNRRPDIDGEWLTQRWLRQAEIITTGNLPSRTLVLKYTDLCQDVNKSKEITDFLGLEHHCDISLDDKVNCSFGEVMPEDYWKTFLSEKDKEHFGKLDNMLNKLGYF</sequence>
<dbReference type="InterPro" id="IPR027417">
    <property type="entry name" value="P-loop_NTPase"/>
</dbReference>
<dbReference type="Pfam" id="PF13469">
    <property type="entry name" value="Sulfotransfer_3"/>
    <property type="match status" value="1"/>
</dbReference>
<dbReference type="AlphaFoldDB" id="A0A0F9Q667"/>
<dbReference type="SUPFAM" id="SSF52540">
    <property type="entry name" value="P-loop containing nucleoside triphosphate hydrolases"/>
    <property type="match status" value="1"/>
</dbReference>
<evidence type="ECO:0000313" key="1">
    <source>
        <dbReference type="EMBL" id="KKN08741.1"/>
    </source>
</evidence>
<name>A0A0F9Q667_9ZZZZ</name>
<proteinExistence type="predicted"/>
<organism evidence="1">
    <name type="scientific">marine sediment metagenome</name>
    <dbReference type="NCBI Taxonomy" id="412755"/>
    <lineage>
        <taxon>unclassified sequences</taxon>
        <taxon>metagenomes</taxon>
        <taxon>ecological metagenomes</taxon>
    </lineage>
</organism>
<accession>A0A0F9Q667</accession>
<evidence type="ECO:0008006" key="2">
    <source>
        <dbReference type="Google" id="ProtNLM"/>
    </source>
</evidence>
<comment type="caution">
    <text evidence="1">The sequence shown here is derived from an EMBL/GenBank/DDBJ whole genome shotgun (WGS) entry which is preliminary data.</text>
</comment>
<reference evidence="1" key="1">
    <citation type="journal article" date="2015" name="Nature">
        <title>Complex archaea that bridge the gap between prokaryotes and eukaryotes.</title>
        <authorList>
            <person name="Spang A."/>
            <person name="Saw J.H."/>
            <person name="Jorgensen S.L."/>
            <person name="Zaremba-Niedzwiedzka K."/>
            <person name="Martijn J."/>
            <person name="Lind A.E."/>
            <person name="van Eijk R."/>
            <person name="Schleper C."/>
            <person name="Guy L."/>
            <person name="Ettema T.J."/>
        </authorList>
    </citation>
    <scope>NUCLEOTIDE SEQUENCE</scope>
</reference>